<keyword evidence="8 9" id="KW-0975">Bacterial flagellum</keyword>
<evidence type="ECO:0000256" key="8">
    <source>
        <dbReference type="ARBA" id="ARBA00023143"/>
    </source>
</evidence>
<evidence type="ECO:0000259" key="12">
    <source>
        <dbReference type="Pfam" id="PF01514"/>
    </source>
</evidence>
<dbReference type="EMBL" id="WHJE01000044">
    <property type="protein sequence ID" value="KAE8764065.1"/>
    <property type="molecule type" value="Genomic_DNA"/>
</dbReference>
<evidence type="ECO:0000256" key="2">
    <source>
        <dbReference type="ARBA" id="ARBA00004651"/>
    </source>
</evidence>
<accession>A0A7J5UNV4</accession>
<comment type="similarity">
    <text evidence="3 9">Belongs to the FliF family.</text>
</comment>
<evidence type="ECO:0000313" key="15">
    <source>
        <dbReference type="Proteomes" id="UP000451860"/>
    </source>
</evidence>
<keyword evidence="14" id="KW-0282">Flagellum</keyword>
<evidence type="ECO:0000256" key="11">
    <source>
        <dbReference type="SAM" id="Phobius"/>
    </source>
</evidence>
<dbReference type="AlphaFoldDB" id="A0A7J5UNV4"/>
<name>A0A7J5UNV4_9MICO</name>
<feature type="region of interest" description="Disordered" evidence="10">
    <location>
        <begin position="261"/>
        <end position="341"/>
    </location>
</feature>
<comment type="subcellular location">
    <subcellularLocation>
        <location evidence="1 9">Bacterial flagellum basal body</location>
    </subcellularLocation>
    <subcellularLocation>
        <location evidence="2">Cell membrane</location>
        <topology evidence="2">Multi-pass membrane protein</topology>
    </subcellularLocation>
</comment>
<keyword evidence="4" id="KW-1003">Cell membrane</keyword>
<organism evidence="14 15">
    <name type="scientific">Georgenia thermotolerans</name>
    <dbReference type="NCBI Taxonomy" id="527326"/>
    <lineage>
        <taxon>Bacteria</taxon>
        <taxon>Bacillati</taxon>
        <taxon>Actinomycetota</taxon>
        <taxon>Actinomycetes</taxon>
        <taxon>Micrococcales</taxon>
        <taxon>Bogoriellaceae</taxon>
        <taxon>Georgenia</taxon>
    </lineage>
</organism>
<dbReference type="PANTHER" id="PTHR30046:SF0">
    <property type="entry name" value="FLAGELLAR M-RING PROTEIN"/>
    <property type="match status" value="1"/>
</dbReference>
<reference evidence="14 15" key="1">
    <citation type="submission" date="2019-10" db="EMBL/GenBank/DDBJ databases">
        <title>Georgenia wutianyii sp. nov. and Georgenia yuyongxinii sp. nov. isolated from plateau pika (Ochotona curzoniae) in the Qinghai-Tibet plateau of China.</title>
        <authorList>
            <person name="Tian Z."/>
        </authorList>
    </citation>
    <scope>NUCLEOTIDE SEQUENCE [LARGE SCALE GENOMIC DNA]</scope>
    <source>
        <strain evidence="14 15">DSM 21501</strain>
    </source>
</reference>
<proteinExistence type="inferred from homology"/>
<evidence type="ECO:0000259" key="13">
    <source>
        <dbReference type="Pfam" id="PF08345"/>
    </source>
</evidence>
<keyword evidence="7 11" id="KW-0472">Membrane</keyword>
<evidence type="ECO:0000256" key="10">
    <source>
        <dbReference type="SAM" id="MobiDB-lite"/>
    </source>
</evidence>
<dbReference type="InterPro" id="IPR006182">
    <property type="entry name" value="FliF_N_dom"/>
</dbReference>
<evidence type="ECO:0000256" key="7">
    <source>
        <dbReference type="ARBA" id="ARBA00023136"/>
    </source>
</evidence>
<feature type="transmembrane region" description="Helical" evidence="11">
    <location>
        <begin position="418"/>
        <end position="439"/>
    </location>
</feature>
<dbReference type="Gene3D" id="3.30.300.30">
    <property type="match status" value="1"/>
</dbReference>
<evidence type="ECO:0000256" key="3">
    <source>
        <dbReference type="ARBA" id="ARBA00007971"/>
    </source>
</evidence>
<protein>
    <recommendedName>
        <fullName evidence="9">Flagellar M-ring protein</fullName>
    </recommendedName>
</protein>
<dbReference type="PIRSF" id="PIRSF004862">
    <property type="entry name" value="FliF"/>
    <property type="match status" value="1"/>
</dbReference>
<dbReference type="OrthoDB" id="9807026at2"/>
<evidence type="ECO:0000256" key="4">
    <source>
        <dbReference type="ARBA" id="ARBA00022475"/>
    </source>
</evidence>
<keyword evidence="5 11" id="KW-0812">Transmembrane</keyword>
<dbReference type="InterPro" id="IPR045851">
    <property type="entry name" value="AMP-bd_C_sf"/>
</dbReference>
<dbReference type="InterPro" id="IPR000067">
    <property type="entry name" value="FlgMring_FliF"/>
</dbReference>
<keyword evidence="14" id="KW-0966">Cell projection</keyword>
<sequence>MPAAVTGFFGKLKNTWDQFTLPQRTLLTLGLAVLVLGVVALSSWATKPTMAPVFSNLAPEDAQAVVDQLEADGVPYELTDGGSTVLVPRESLYKERIALAASGVPTSKDGYSLLDDMGMTSSDFQQQVTYQRALEGELANTVKAIDGVAAATVHLALPEESVFVDKVADPTASVFVDLKPGKQLESSSVEAIINLVSAAVPNMKPAGVTVVDAAGRVLSSTGTGSGPGGSSDYEDGVTRSVQAMLDRVVGVGNAVVSVKAELSRDETQRTTETFTPADGTPPLSESTKTEEYTGTGQAVGGVLGPDNIAVPNGGGDGSYTSEDSVKNNPVNKVTEHTTVNPGGVARQSVSVVVDAQAGAGLSLNELETMVSAAAGIDPARGDQVAVSRMAFDTTTADAAAQALAAEQAQAAASARNALIRNIAIAVVLLVIVLVIAMFVRRARRERREEIDLGELKLIQAQQAEEAAALDNPLEDTAYLPAIPEPVKLPPATEADGMRAEIAALATEDPAMVAKQLREWLAVRR</sequence>
<dbReference type="GO" id="GO:0071973">
    <property type="term" value="P:bacterial-type flagellum-dependent cell motility"/>
    <property type="evidence" value="ECO:0007669"/>
    <property type="project" value="InterPro"/>
</dbReference>
<dbReference type="InterPro" id="IPR013556">
    <property type="entry name" value="Flag_M-ring_C"/>
</dbReference>
<dbReference type="Pfam" id="PF01514">
    <property type="entry name" value="YscJ_FliF"/>
    <property type="match status" value="1"/>
</dbReference>
<dbReference type="Proteomes" id="UP000451860">
    <property type="component" value="Unassembled WGS sequence"/>
</dbReference>
<keyword evidence="14" id="KW-0969">Cilium</keyword>
<feature type="domain" description="Flagellar M-ring C-terminal" evidence="13">
    <location>
        <begin position="245"/>
        <end position="391"/>
    </location>
</feature>
<dbReference type="PRINTS" id="PR01009">
    <property type="entry name" value="FLGMRINGFLIF"/>
</dbReference>
<dbReference type="InterPro" id="IPR043427">
    <property type="entry name" value="YscJ/FliF"/>
</dbReference>
<comment type="function">
    <text evidence="9">The M ring may be actively involved in energy transduction.</text>
</comment>
<dbReference type="RefSeq" id="WP_152204357.1">
    <property type="nucleotide sequence ID" value="NZ_VUKF01000050.1"/>
</dbReference>
<comment type="caution">
    <text evidence="14">The sequence shown here is derived from an EMBL/GenBank/DDBJ whole genome shotgun (WGS) entry which is preliminary data.</text>
</comment>
<evidence type="ECO:0000256" key="5">
    <source>
        <dbReference type="ARBA" id="ARBA00022692"/>
    </source>
</evidence>
<dbReference type="PANTHER" id="PTHR30046">
    <property type="entry name" value="FLAGELLAR M-RING PROTEIN"/>
    <property type="match status" value="1"/>
</dbReference>
<feature type="compositionally biased region" description="Polar residues" evidence="10">
    <location>
        <begin position="318"/>
        <end position="340"/>
    </location>
</feature>
<dbReference type="GO" id="GO:0005886">
    <property type="term" value="C:plasma membrane"/>
    <property type="evidence" value="ECO:0007669"/>
    <property type="project" value="UniProtKB-SubCell"/>
</dbReference>
<keyword evidence="15" id="KW-1185">Reference proteome</keyword>
<dbReference type="GO" id="GO:0009431">
    <property type="term" value="C:bacterial-type flagellum basal body, MS ring"/>
    <property type="evidence" value="ECO:0007669"/>
    <property type="project" value="InterPro"/>
</dbReference>
<dbReference type="Pfam" id="PF08345">
    <property type="entry name" value="YscJ_FliF_C"/>
    <property type="match status" value="1"/>
</dbReference>
<evidence type="ECO:0000256" key="6">
    <source>
        <dbReference type="ARBA" id="ARBA00022989"/>
    </source>
</evidence>
<keyword evidence="6 11" id="KW-1133">Transmembrane helix</keyword>
<evidence type="ECO:0000256" key="9">
    <source>
        <dbReference type="PIRNR" id="PIRNR004862"/>
    </source>
</evidence>
<feature type="domain" description="Flagellar M-ring N-terminal" evidence="12">
    <location>
        <begin position="46"/>
        <end position="219"/>
    </location>
</feature>
<evidence type="ECO:0000313" key="14">
    <source>
        <dbReference type="EMBL" id="KAE8764065.1"/>
    </source>
</evidence>
<feature type="transmembrane region" description="Helical" evidence="11">
    <location>
        <begin position="26"/>
        <end position="45"/>
    </location>
</feature>
<dbReference type="NCBIfam" id="TIGR00206">
    <property type="entry name" value="fliF"/>
    <property type="match status" value="1"/>
</dbReference>
<evidence type="ECO:0000256" key="1">
    <source>
        <dbReference type="ARBA" id="ARBA00004117"/>
    </source>
</evidence>
<gene>
    <name evidence="14" type="primary">fliF</name>
    <name evidence="14" type="ORF">GB883_10770</name>
</gene>
<dbReference type="GO" id="GO:0003774">
    <property type="term" value="F:cytoskeletal motor activity"/>
    <property type="evidence" value="ECO:0007669"/>
    <property type="project" value="InterPro"/>
</dbReference>